<evidence type="ECO:0000313" key="2">
    <source>
        <dbReference type="Proteomes" id="UP000019491"/>
    </source>
</evidence>
<gene>
    <name evidence="1" type="ORF">RW1_009_01400</name>
</gene>
<evidence type="ECO:0000313" key="1">
    <source>
        <dbReference type="EMBL" id="GAF43716.1"/>
    </source>
</evidence>
<keyword evidence="2" id="KW-1185">Reference proteome</keyword>
<dbReference type="EMBL" id="BAWF01000009">
    <property type="protein sequence ID" value="GAF43716.1"/>
    <property type="molecule type" value="Genomic_DNA"/>
</dbReference>
<accession>X0Q0N0</accession>
<organism evidence="1 2">
    <name type="scientific">Rhodococcus wratislaviensis NBRC 100605</name>
    <dbReference type="NCBI Taxonomy" id="1219028"/>
    <lineage>
        <taxon>Bacteria</taxon>
        <taxon>Bacillati</taxon>
        <taxon>Actinomycetota</taxon>
        <taxon>Actinomycetes</taxon>
        <taxon>Mycobacteriales</taxon>
        <taxon>Nocardiaceae</taxon>
        <taxon>Rhodococcus</taxon>
    </lineage>
</organism>
<name>X0Q0N0_RHOWR</name>
<sequence>MIDVQRWCEFLDDRLFPLPGVGMLAPGKPQMSVHPGREAGLVGIGKDDSICSSSLIPLPRHEQAGEGTAKRRASAAPEVIVENAAAQVGGDSNVEQAISNGVWVW</sequence>
<protein>
    <submittedName>
        <fullName evidence="1">Uncharacterized protein</fullName>
    </submittedName>
</protein>
<dbReference type="AlphaFoldDB" id="X0Q0N0"/>
<reference evidence="1 2" key="1">
    <citation type="submission" date="2014-02" db="EMBL/GenBank/DDBJ databases">
        <title>Whole genome shotgun sequence of Rhodococcus wratislaviensis NBRC 100605.</title>
        <authorList>
            <person name="Hosoyama A."/>
            <person name="Tsuchikane K."/>
            <person name="Yoshida I."/>
            <person name="Ohji S."/>
            <person name="Ichikawa N."/>
            <person name="Yamazoe A."/>
            <person name="Fujita N."/>
        </authorList>
    </citation>
    <scope>NUCLEOTIDE SEQUENCE [LARGE SCALE GENOMIC DNA]</scope>
    <source>
        <strain evidence="1 2">NBRC 100605</strain>
    </source>
</reference>
<dbReference type="Proteomes" id="UP000019491">
    <property type="component" value="Unassembled WGS sequence"/>
</dbReference>
<proteinExistence type="predicted"/>
<comment type="caution">
    <text evidence="1">The sequence shown here is derived from an EMBL/GenBank/DDBJ whole genome shotgun (WGS) entry which is preliminary data.</text>
</comment>